<gene>
    <name evidence="2" type="ORF">Vafri_7100</name>
</gene>
<sequence>GNIPPYRMPLLYVQPAGKGVRVSYKFSVSHRLLYVRTPMPYTGFQLGLLATRHPPPPFCPQGGSTNRSIRAVRPTAPKSPDTSPRGVIHMTYHRRPEDRHQRK</sequence>
<proteinExistence type="predicted"/>
<comment type="caution">
    <text evidence="2">The sequence shown here is derived from an EMBL/GenBank/DDBJ whole genome shotgun (WGS) entry which is preliminary data.</text>
</comment>
<protein>
    <submittedName>
        <fullName evidence="2">Uncharacterized protein</fullName>
    </submittedName>
</protein>
<dbReference type="AlphaFoldDB" id="A0A8J4AZW7"/>
<reference evidence="2" key="1">
    <citation type="journal article" date="2021" name="Proc. Natl. Acad. Sci. U.S.A.">
        <title>Three genomes in the algal genus Volvox reveal the fate of a haploid sex-determining region after a transition to homothallism.</title>
        <authorList>
            <person name="Yamamoto K."/>
            <person name="Hamaji T."/>
            <person name="Kawai-Toyooka H."/>
            <person name="Matsuzaki R."/>
            <person name="Takahashi F."/>
            <person name="Nishimura Y."/>
            <person name="Kawachi M."/>
            <person name="Noguchi H."/>
            <person name="Minakuchi Y."/>
            <person name="Umen J.G."/>
            <person name="Toyoda A."/>
            <person name="Nozaki H."/>
        </authorList>
    </citation>
    <scope>NUCLEOTIDE SEQUENCE</scope>
    <source>
        <strain evidence="2">NIES-3780</strain>
    </source>
</reference>
<feature type="non-terminal residue" evidence="2">
    <location>
        <position position="1"/>
    </location>
</feature>
<accession>A0A8J4AZW7</accession>
<organism evidence="2 3">
    <name type="scientific">Volvox africanus</name>
    <dbReference type="NCBI Taxonomy" id="51714"/>
    <lineage>
        <taxon>Eukaryota</taxon>
        <taxon>Viridiplantae</taxon>
        <taxon>Chlorophyta</taxon>
        <taxon>core chlorophytes</taxon>
        <taxon>Chlorophyceae</taxon>
        <taxon>CS clade</taxon>
        <taxon>Chlamydomonadales</taxon>
        <taxon>Volvocaceae</taxon>
        <taxon>Volvox</taxon>
    </lineage>
</organism>
<evidence type="ECO:0000313" key="2">
    <source>
        <dbReference type="EMBL" id="GIL51250.1"/>
    </source>
</evidence>
<feature type="compositionally biased region" description="Basic and acidic residues" evidence="1">
    <location>
        <begin position="94"/>
        <end position="103"/>
    </location>
</feature>
<feature type="region of interest" description="Disordered" evidence="1">
    <location>
        <begin position="55"/>
        <end position="103"/>
    </location>
</feature>
<dbReference type="EMBL" id="BNCO01000010">
    <property type="protein sequence ID" value="GIL51250.1"/>
    <property type="molecule type" value="Genomic_DNA"/>
</dbReference>
<evidence type="ECO:0000256" key="1">
    <source>
        <dbReference type="SAM" id="MobiDB-lite"/>
    </source>
</evidence>
<dbReference type="Proteomes" id="UP000747399">
    <property type="component" value="Unassembled WGS sequence"/>
</dbReference>
<keyword evidence="3" id="KW-1185">Reference proteome</keyword>
<evidence type="ECO:0000313" key="3">
    <source>
        <dbReference type="Proteomes" id="UP000747399"/>
    </source>
</evidence>
<name>A0A8J4AZW7_9CHLO</name>
<feature type="non-terminal residue" evidence="2">
    <location>
        <position position="103"/>
    </location>
</feature>